<sequence>MRDEIEGTGNLTCFTRCTDSFSTTGSAQRARELSQPAKLAGDGTLTTAAMLDVSFVGTATDEAVLVGFEPCASPTKYTGRPSNRC</sequence>
<accession>A0ABR6FXX3</accession>
<protein>
    <submittedName>
        <fullName evidence="1">Uncharacterized protein</fullName>
    </submittedName>
</protein>
<dbReference type="EMBL" id="JACHVZ010000025">
    <property type="protein sequence ID" value="MBB2932228.1"/>
    <property type="molecule type" value="Genomic_DNA"/>
</dbReference>
<gene>
    <name evidence="1" type="ORF">FHX59_006709</name>
</gene>
<name>A0ABR6FXX3_9BURK</name>
<evidence type="ECO:0000313" key="1">
    <source>
        <dbReference type="EMBL" id="MBB2932228.1"/>
    </source>
</evidence>
<dbReference type="Proteomes" id="UP000533533">
    <property type="component" value="Unassembled WGS sequence"/>
</dbReference>
<comment type="caution">
    <text evidence="1">The sequence shown here is derived from an EMBL/GenBank/DDBJ whole genome shotgun (WGS) entry which is preliminary data.</text>
</comment>
<proteinExistence type="predicted"/>
<evidence type="ECO:0000313" key="2">
    <source>
        <dbReference type="Proteomes" id="UP000533533"/>
    </source>
</evidence>
<keyword evidence="2" id="KW-1185">Reference proteome</keyword>
<dbReference type="RefSeq" id="WP_133253728.1">
    <property type="nucleotide sequence ID" value="NZ_JACHVZ010000025.1"/>
</dbReference>
<reference evidence="1 2" key="1">
    <citation type="submission" date="2020-08" db="EMBL/GenBank/DDBJ databases">
        <title>Genomic Encyclopedia of Type Strains, Phase IV (KMG-V): Genome sequencing to study the core and pangenomes of soil and plant-associated prokaryotes.</title>
        <authorList>
            <person name="Whitman W."/>
        </authorList>
    </citation>
    <scope>NUCLEOTIDE SEQUENCE [LARGE SCALE GENOMIC DNA]</scope>
    <source>
        <strain evidence="1 2">SRMrh-85</strain>
    </source>
</reference>
<organism evidence="1 2">
    <name type="scientific">Paraburkholderia silvatlantica</name>
    <dbReference type="NCBI Taxonomy" id="321895"/>
    <lineage>
        <taxon>Bacteria</taxon>
        <taxon>Pseudomonadati</taxon>
        <taxon>Pseudomonadota</taxon>
        <taxon>Betaproteobacteria</taxon>
        <taxon>Burkholderiales</taxon>
        <taxon>Burkholderiaceae</taxon>
        <taxon>Paraburkholderia</taxon>
    </lineage>
</organism>